<dbReference type="Pfam" id="PF18596">
    <property type="entry name" value="Sld7_C"/>
    <property type="match status" value="1"/>
</dbReference>
<name>M3C738_SPHMS</name>
<dbReference type="RefSeq" id="XP_016764187.1">
    <property type="nucleotide sequence ID" value="XM_016910275.1"/>
</dbReference>
<feature type="compositionally biased region" description="Polar residues" evidence="1">
    <location>
        <begin position="42"/>
        <end position="59"/>
    </location>
</feature>
<dbReference type="eggNOG" id="ENOG502S7PV">
    <property type="taxonomic scope" value="Eukaryota"/>
</dbReference>
<keyword evidence="4" id="KW-1185">Reference proteome</keyword>
<protein>
    <recommendedName>
        <fullName evidence="2">Sld7 C-terminal domain-containing protein</fullName>
    </recommendedName>
</protein>
<proteinExistence type="predicted"/>
<dbReference type="OMA" id="FRQHIAI"/>
<dbReference type="OrthoDB" id="4205424at2759"/>
<feature type="region of interest" description="Disordered" evidence="1">
    <location>
        <begin position="1"/>
        <end position="66"/>
    </location>
</feature>
<feature type="domain" description="Sld7 C-terminal" evidence="2">
    <location>
        <begin position="71"/>
        <end position="169"/>
    </location>
</feature>
<evidence type="ECO:0000313" key="3">
    <source>
        <dbReference type="EMBL" id="EMF16066.1"/>
    </source>
</evidence>
<feature type="compositionally biased region" description="Low complexity" evidence="1">
    <location>
        <begin position="19"/>
        <end position="38"/>
    </location>
</feature>
<dbReference type="HOGENOM" id="CLU_1181012_0_0_1"/>
<dbReference type="EMBL" id="KB456261">
    <property type="protein sequence ID" value="EMF16066.1"/>
    <property type="molecule type" value="Genomic_DNA"/>
</dbReference>
<gene>
    <name evidence="3" type="ORF">SEPMUDRAFT_81466</name>
</gene>
<evidence type="ECO:0000259" key="2">
    <source>
        <dbReference type="Pfam" id="PF18596"/>
    </source>
</evidence>
<sequence>MLPSLRHRRSASNNQASLRTRPTSRASSVSSARPPTARESSIPAQSKRSLLATVQSTTEEPAPLEKASLEVKNKEIISKVVLAGMRLYGIVPSKTRKSRSGSTVASPAIDASFAELDIERRNDEEYKLMYHQVYKGTCFAFRQHIAITSLALHTDALRETVDKFLGIHCSDPLLLGGSMENDEKFTPGGRKAFGSEAAPVSGNPFLAAPVSTVRASTPCDRRIAVSKGTCTTVHPA</sequence>
<evidence type="ECO:0000256" key="1">
    <source>
        <dbReference type="SAM" id="MobiDB-lite"/>
    </source>
</evidence>
<accession>M3C738</accession>
<organism evidence="3 4">
    <name type="scientific">Sphaerulina musiva (strain SO2202)</name>
    <name type="common">Poplar stem canker fungus</name>
    <name type="synonym">Septoria musiva</name>
    <dbReference type="NCBI Taxonomy" id="692275"/>
    <lineage>
        <taxon>Eukaryota</taxon>
        <taxon>Fungi</taxon>
        <taxon>Dikarya</taxon>
        <taxon>Ascomycota</taxon>
        <taxon>Pezizomycotina</taxon>
        <taxon>Dothideomycetes</taxon>
        <taxon>Dothideomycetidae</taxon>
        <taxon>Mycosphaerellales</taxon>
        <taxon>Mycosphaerellaceae</taxon>
        <taxon>Sphaerulina</taxon>
    </lineage>
</organism>
<evidence type="ECO:0000313" key="4">
    <source>
        <dbReference type="Proteomes" id="UP000016931"/>
    </source>
</evidence>
<dbReference type="Proteomes" id="UP000016931">
    <property type="component" value="Unassembled WGS sequence"/>
</dbReference>
<dbReference type="AlphaFoldDB" id="M3C738"/>
<feature type="compositionally biased region" description="Basic residues" evidence="1">
    <location>
        <begin position="1"/>
        <end position="10"/>
    </location>
</feature>
<reference evidence="3 4" key="1">
    <citation type="journal article" date="2012" name="PLoS Pathog.">
        <title>Diverse lifestyles and strategies of plant pathogenesis encoded in the genomes of eighteen Dothideomycetes fungi.</title>
        <authorList>
            <person name="Ohm R.A."/>
            <person name="Feau N."/>
            <person name="Henrissat B."/>
            <person name="Schoch C.L."/>
            <person name="Horwitz B.A."/>
            <person name="Barry K.W."/>
            <person name="Condon B.J."/>
            <person name="Copeland A.C."/>
            <person name="Dhillon B."/>
            <person name="Glaser F."/>
            <person name="Hesse C.N."/>
            <person name="Kosti I."/>
            <person name="LaButti K."/>
            <person name="Lindquist E.A."/>
            <person name="Lucas S."/>
            <person name="Salamov A.A."/>
            <person name="Bradshaw R.E."/>
            <person name="Ciuffetti L."/>
            <person name="Hamelin R.C."/>
            <person name="Kema G.H.J."/>
            <person name="Lawrence C."/>
            <person name="Scott J.A."/>
            <person name="Spatafora J.W."/>
            <person name="Turgeon B.G."/>
            <person name="de Wit P.J.G.M."/>
            <person name="Zhong S."/>
            <person name="Goodwin S.B."/>
            <person name="Grigoriev I.V."/>
        </authorList>
    </citation>
    <scope>NUCLEOTIDE SEQUENCE [LARGE SCALE GENOMIC DNA]</scope>
    <source>
        <strain evidence="3 4">SO2202</strain>
    </source>
</reference>
<dbReference type="STRING" id="692275.M3C738"/>
<dbReference type="GeneID" id="27907412"/>
<dbReference type="InterPro" id="IPR041260">
    <property type="entry name" value="Sld7_C"/>
</dbReference>